<evidence type="ECO:0000256" key="1">
    <source>
        <dbReference type="SAM" id="Phobius"/>
    </source>
</evidence>
<reference evidence="3 4" key="1">
    <citation type="submission" date="2017-05" db="EMBL/GenBank/DDBJ databases">
        <authorList>
            <person name="Song R."/>
            <person name="Chenine A.L."/>
            <person name="Ruprecht R.M."/>
        </authorList>
    </citation>
    <scope>NUCLEOTIDE SEQUENCE [LARGE SCALE GENOMIC DNA]</scope>
    <source>
        <strain evidence="3 4">CECT 8663</strain>
    </source>
</reference>
<dbReference type="EMBL" id="FXYH01000018">
    <property type="protein sequence ID" value="SMX48748.1"/>
    <property type="molecule type" value="Genomic_DNA"/>
</dbReference>
<dbReference type="Gene3D" id="1.10.10.10">
    <property type="entry name" value="Winged helix-like DNA-binding domain superfamily/Winged helix DNA-binding domain"/>
    <property type="match status" value="1"/>
</dbReference>
<dbReference type="SUPFAM" id="SSF46894">
    <property type="entry name" value="C-terminal effector domain of the bipartite response regulators"/>
    <property type="match status" value="1"/>
</dbReference>
<dbReference type="Proteomes" id="UP000220836">
    <property type="component" value="Unassembled WGS sequence"/>
</dbReference>
<sequence>MLSLGMSVLGLQRSAASWQMREALEIAASIGLIFGAILAIFSVLQARRCQVQAEQALRSAAGAFAVTVDEKFAMWALTKAESDVAWLVIKGFSTRETAELRGTSEGTIKSQCNAIYRKVGVKGRAQLLSVLVEDLLLDKPEPV</sequence>
<name>A0A238L1D4_9RHOB</name>
<dbReference type="GO" id="GO:0006355">
    <property type="term" value="P:regulation of DNA-templated transcription"/>
    <property type="evidence" value="ECO:0007669"/>
    <property type="project" value="InterPro"/>
</dbReference>
<dbReference type="PROSITE" id="PS50043">
    <property type="entry name" value="HTH_LUXR_2"/>
    <property type="match status" value="1"/>
</dbReference>
<feature type="domain" description="HTH luxR-type" evidence="2">
    <location>
        <begin position="70"/>
        <end position="135"/>
    </location>
</feature>
<keyword evidence="1" id="KW-1133">Transmembrane helix</keyword>
<evidence type="ECO:0000313" key="3">
    <source>
        <dbReference type="EMBL" id="SMX48748.1"/>
    </source>
</evidence>
<protein>
    <submittedName>
        <fullName evidence="3">Bacterial regulatory proteins, luxR family</fullName>
    </submittedName>
</protein>
<gene>
    <name evidence="3" type="ORF">PEV8663_03940</name>
</gene>
<keyword evidence="1" id="KW-0472">Membrane</keyword>
<dbReference type="InterPro" id="IPR000792">
    <property type="entry name" value="Tscrpt_reg_LuxR_C"/>
</dbReference>
<dbReference type="InterPro" id="IPR036388">
    <property type="entry name" value="WH-like_DNA-bd_sf"/>
</dbReference>
<dbReference type="AlphaFoldDB" id="A0A238L1D4"/>
<organism evidence="3 4">
    <name type="scientific">Pelagimonas varians</name>
    <dbReference type="NCBI Taxonomy" id="696760"/>
    <lineage>
        <taxon>Bacteria</taxon>
        <taxon>Pseudomonadati</taxon>
        <taxon>Pseudomonadota</taxon>
        <taxon>Alphaproteobacteria</taxon>
        <taxon>Rhodobacterales</taxon>
        <taxon>Roseobacteraceae</taxon>
        <taxon>Pelagimonas</taxon>
    </lineage>
</organism>
<feature type="transmembrane region" description="Helical" evidence="1">
    <location>
        <begin position="26"/>
        <end position="44"/>
    </location>
</feature>
<evidence type="ECO:0000313" key="4">
    <source>
        <dbReference type="Proteomes" id="UP000220836"/>
    </source>
</evidence>
<evidence type="ECO:0000259" key="2">
    <source>
        <dbReference type="PROSITE" id="PS50043"/>
    </source>
</evidence>
<dbReference type="SMART" id="SM00421">
    <property type="entry name" value="HTH_LUXR"/>
    <property type="match status" value="1"/>
</dbReference>
<dbReference type="GO" id="GO:0003677">
    <property type="term" value="F:DNA binding"/>
    <property type="evidence" value="ECO:0007669"/>
    <property type="project" value="InterPro"/>
</dbReference>
<accession>A0A238L1D4</accession>
<keyword evidence="4" id="KW-1185">Reference proteome</keyword>
<proteinExistence type="predicted"/>
<keyword evidence="1" id="KW-0812">Transmembrane</keyword>
<dbReference type="Pfam" id="PF00196">
    <property type="entry name" value="GerE"/>
    <property type="match status" value="1"/>
</dbReference>
<dbReference type="InterPro" id="IPR016032">
    <property type="entry name" value="Sig_transdc_resp-reg_C-effctor"/>
</dbReference>